<dbReference type="AlphaFoldDB" id="A0A850H676"/>
<name>A0A850H676_9SPHN</name>
<keyword evidence="2" id="KW-1185">Reference proteome</keyword>
<sequence>MMSLEKAVLRLPASEFWLEWFCEPEEPGSEISGLKLGCLARASEDGRSGTLLPFYAATDGAAKRLPGTIEFDLDRDVPRSALGSRNFSHRLFPHLDHILQHAFIVMDDRWVAKASKKGPATLQNMLTLEAEGTWFYLPFLLTFSLLLGSPNVVQRRNGASGSSGTGSPTRMATDHIEVSMHLGETRQKTSNASEWAGSRASRETPRLHLVRGHYVSRGEKTFWRTSHLRGNGEWGGLYKTVNVKAGRALP</sequence>
<protein>
    <submittedName>
        <fullName evidence="1">Uncharacterized protein</fullName>
    </submittedName>
</protein>
<accession>A0A850H676</accession>
<evidence type="ECO:0000313" key="1">
    <source>
        <dbReference type="EMBL" id="NVD45323.1"/>
    </source>
</evidence>
<comment type="caution">
    <text evidence="1">The sequence shown here is derived from an EMBL/GenBank/DDBJ whole genome shotgun (WGS) entry which is preliminary data.</text>
</comment>
<reference evidence="1 2" key="1">
    <citation type="submission" date="2020-06" db="EMBL/GenBank/DDBJ databases">
        <title>Altererythrobacter sp. HHU K3-1.</title>
        <authorList>
            <person name="Zhang D."/>
            <person name="Xue H."/>
        </authorList>
    </citation>
    <scope>NUCLEOTIDE SEQUENCE [LARGE SCALE GENOMIC DNA]</scope>
    <source>
        <strain evidence="1 2">HHU K3-1</strain>
    </source>
</reference>
<evidence type="ECO:0000313" key="2">
    <source>
        <dbReference type="Proteomes" id="UP000561438"/>
    </source>
</evidence>
<gene>
    <name evidence="1" type="ORF">HUV48_09880</name>
</gene>
<dbReference type="Proteomes" id="UP000561438">
    <property type="component" value="Unassembled WGS sequence"/>
</dbReference>
<organism evidence="1 2">
    <name type="scientific">Qipengyuania atrilutea</name>
    <dbReference type="NCBI Taxonomy" id="2744473"/>
    <lineage>
        <taxon>Bacteria</taxon>
        <taxon>Pseudomonadati</taxon>
        <taxon>Pseudomonadota</taxon>
        <taxon>Alphaproteobacteria</taxon>
        <taxon>Sphingomonadales</taxon>
        <taxon>Erythrobacteraceae</taxon>
        <taxon>Qipengyuania</taxon>
    </lineage>
</organism>
<dbReference type="EMBL" id="JABWGV010000003">
    <property type="protein sequence ID" value="NVD45323.1"/>
    <property type="molecule type" value="Genomic_DNA"/>
</dbReference>
<proteinExistence type="predicted"/>